<dbReference type="InterPro" id="IPR032710">
    <property type="entry name" value="NTF2-like_dom_sf"/>
</dbReference>
<dbReference type="SUPFAM" id="SSF54427">
    <property type="entry name" value="NTF2-like"/>
    <property type="match status" value="1"/>
</dbReference>
<proteinExistence type="predicted"/>
<comment type="caution">
    <text evidence="2">The sequence shown here is derived from an EMBL/GenBank/DDBJ whole genome shotgun (WGS) entry which is preliminary data.</text>
</comment>
<dbReference type="EMBL" id="JBHTEY010000004">
    <property type="protein sequence ID" value="MFC7614970.1"/>
    <property type="molecule type" value="Genomic_DNA"/>
</dbReference>
<dbReference type="InterPro" id="IPR037401">
    <property type="entry name" value="SnoaL-like"/>
</dbReference>
<evidence type="ECO:0000313" key="3">
    <source>
        <dbReference type="Proteomes" id="UP001596512"/>
    </source>
</evidence>
<sequence length="137" mass="14832">MSTPTTVRDTADTIGLFFSRFGAGDRPGMVELFAPGADFAVAGADTVPWTGERADAAAIDEFLRIAIEDISTEVFEVEQIVVSGEDGVVLGHFAHRITKTGKVFASRFALHIRVVDGLITRYRMFEDSHGAALAWQA</sequence>
<dbReference type="PANTHER" id="PTHR41252">
    <property type="entry name" value="BLR2505 PROTEIN"/>
    <property type="match status" value="1"/>
</dbReference>
<dbReference type="Proteomes" id="UP001596512">
    <property type="component" value="Unassembled WGS sequence"/>
</dbReference>
<dbReference type="Gene3D" id="3.10.450.50">
    <property type="match status" value="1"/>
</dbReference>
<feature type="domain" description="SnoaL-like" evidence="1">
    <location>
        <begin position="17"/>
        <end position="122"/>
    </location>
</feature>
<reference evidence="3" key="1">
    <citation type="journal article" date="2019" name="Int. J. Syst. Evol. Microbiol.">
        <title>The Global Catalogue of Microorganisms (GCM) 10K type strain sequencing project: providing services to taxonomists for standard genome sequencing and annotation.</title>
        <authorList>
            <consortium name="The Broad Institute Genomics Platform"/>
            <consortium name="The Broad Institute Genome Sequencing Center for Infectious Disease"/>
            <person name="Wu L."/>
            <person name="Ma J."/>
        </authorList>
    </citation>
    <scope>NUCLEOTIDE SEQUENCE [LARGE SCALE GENOMIC DNA]</scope>
    <source>
        <strain evidence="3">JCM 17695</strain>
    </source>
</reference>
<organism evidence="2 3">
    <name type="scientific">Actinokineospora soli</name>
    <dbReference type="NCBI Taxonomy" id="1048753"/>
    <lineage>
        <taxon>Bacteria</taxon>
        <taxon>Bacillati</taxon>
        <taxon>Actinomycetota</taxon>
        <taxon>Actinomycetes</taxon>
        <taxon>Pseudonocardiales</taxon>
        <taxon>Pseudonocardiaceae</taxon>
        <taxon>Actinokineospora</taxon>
    </lineage>
</organism>
<dbReference type="Pfam" id="PF12680">
    <property type="entry name" value="SnoaL_2"/>
    <property type="match status" value="1"/>
</dbReference>
<evidence type="ECO:0000313" key="2">
    <source>
        <dbReference type="EMBL" id="MFC7614970.1"/>
    </source>
</evidence>
<keyword evidence="3" id="KW-1185">Reference proteome</keyword>
<gene>
    <name evidence="2" type="ORF">ACFQV2_17065</name>
</gene>
<dbReference type="PANTHER" id="PTHR41252:SF1">
    <property type="entry name" value="BLR2505 PROTEIN"/>
    <property type="match status" value="1"/>
</dbReference>
<evidence type="ECO:0000259" key="1">
    <source>
        <dbReference type="Pfam" id="PF12680"/>
    </source>
</evidence>
<protein>
    <submittedName>
        <fullName evidence="2">Nuclear transport factor 2 family protein</fullName>
    </submittedName>
</protein>
<name>A0ABW2TMI1_9PSEU</name>
<accession>A0ABW2TMI1</accession>